<evidence type="ECO:0000256" key="1">
    <source>
        <dbReference type="ARBA" id="ARBA00004123"/>
    </source>
</evidence>
<name>A0A9J6GR91_HAELO</name>
<accession>A0A9J6GR91</accession>
<keyword evidence="4" id="KW-0378">Hydrolase</keyword>
<evidence type="ECO:0000256" key="4">
    <source>
        <dbReference type="ARBA" id="ARBA00022801"/>
    </source>
</evidence>
<dbReference type="EMBL" id="JABSTR010000008">
    <property type="protein sequence ID" value="KAH9377233.1"/>
    <property type="molecule type" value="Genomic_DNA"/>
</dbReference>
<evidence type="ECO:0008006" key="9">
    <source>
        <dbReference type="Google" id="ProtNLM"/>
    </source>
</evidence>
<gene>
    <name evidence="7" type="ORF">HPB48_006962</name>
</gene>
<keyword evidence="5" id="KW-0539">Nucleus</keyword>
<evidence type="ECO:0000313" key="7">
    <source>
        <dbReference type="EMBL" id="KAH9377233.1"/>
    </source>
</evidence>
<feature type="compositionally biased region" description="Basic and acidic residues" evidence="6">
    <location>
        <begin position="111"/>
        <end position="137"/>
    </location>
</feature>
<comment type="caution">
    <text evidence="7">The sequence shown here is derived from an EMBL/GenBank/DDBJ whole genome shotgun (WGS) entry which is preliminary data.</text>
</comment>
<comment type="subcellular location">
    <subcellularLocation>
        <location evidence="1">Nucleus</location>
    </subcellularLocation>
</comment>
<dbReference type="GO" id="GO:0003676">
    <property type="term" value="F:nucleic acid binding"/>
    <property type="evidence" value="ECO:0007669"/>
    <property type="project" value="InterPro"/>
</dbReference>
<organism evidence="7 8">
    <name type="scientific">Haemaphysalis longicornis</name>
    <name type="common">Bush tick</name>
    <dbReference type="NCBI Taxonomy" id="44386"/>
    <lineage>
        <taxon>Eukaryota</taxon>
        <taxon>Metazoa</taxon>
        <taxon>Ecdysozoa</taxon>
        <taxon>Arthropoda</taxon>
        <taxon>Chelicerata</taxon>
        <taxon>Arachnida</taxon>
        <taxon>Acari</taxon>
        <taxon>Parasitiformes</taxon>
        <taxon>Ixodida</taxon>
        <taxon>Ixodoidea</taxon>
        <taxon>Ixodidae</taxon>
        <taxon>Haemaphysalinae</taxon>
        <taxon>Haemaphysalis</taxon>
    </lineage>
</organism>
<reference evidence="7 8" key="1">
    <citation type="journal article" date="2020" name="Cell">
        <title>Large-Scale Comparative Analyses of Tick Genomes Elucidate Their Genetic Diversity and Vector Capacities.</title>
        <authorList>
            <consortium name="Tick Genome and Microbiome Consortium (TIGMIC)"/>
            <person name="Jia N."/>
            <person name="Wang J."/>
            <person name="Shi W."/>
            <person name="Du L."/>
            <person name="Sun Y."/>
            <person name="Zhan W."/>
            <person name="Jiang J.F."/>
            <person name="Wang Q."/>
            <person name="Zhang B."/>
            <person name="Ji P."/>
            <person name="Bell-Sakyi L."/>
            <person name="Cui X.M."/>
            <person name="Yuan T.T."/>
            <person name="Jiang B.G."/>
            <person name="Yang W.F."/>
            <person name="Lam T.T."/>
            <person name="Chang Q.C."/>
            <person name="Ding S.J."/>
            <person name="Wang X.J."/>
            <person name="Zhu J.G."/>
            <person name="Ruan X.D."/>
            <person name="Zhao L."/>
            <person name="Wei J.T."/>
            <person name="Ye R.Z."/>
            <person name="Que T.C."/>
            <person name="Du C.H."/>
            <person name="Zhou Y.H."/>
            <person name="Cheng J.X."/>
            <person name="Dai P.F."/>
            <person name="Guo W.B."/>
            <person name="Han X.H."/>
            <person name="Huang E.J."/>
            <person name="Li L.F."/>
            <person name="Wei W."/>
            <person name="Gao Y.C."/>
            <person name="Liu J.Z."/>
            <person name="Shao H.Z."/>
            <person name="Wang X."/>
            <person name="Wang C.C."/>
            <person name="Yang T.C."/>
            <person name="Huo Q.B."/>
            <person name="Li W."/>
            <person name="Chen H.Y."/>
            <person name="Chen S.E."/>
            <person name="Zhou L.G."/>
            <person name="Ni X.B."/>
            <person name="Tian J.H."/>
            <person name="Sheng Y."/>
            <person name="Liu T."/>
            <person name="Pan Y.S."/>
            <person name="Xia L.Y."/>
            <person name="Li J."/>
            <person name="Zhao F."/>
            <person name="Cao W.C."/>
        </authorList>
    </citation>
    <scope>NUCLEOTIDE SEQUENCE [LARGE SCALE GENOMIC DNA]</scope>
    <source>
        <strain evidence="7">HaeL-2018</strain>
    </source>
</reference>
<dbReference type="Gene3D" id="3.30.420.10">
    <property type="entry name" value="Ribonuclease H-like superfamily/Ribonuclease H"/>
    <property type="match status" value="1"/>
</dbReference>
<sequence>MCPTVYDSYVRPASPGLDYKTAFSGVTAGQLHNVRTTLQDAQAAIPRPVNAPTVLVGHGVENDLLLGVRRLHSMVVDVAVVFPHITGLSFRRSLRSLVGTYPKHGLPSDVQEERGYQEPARVDTGDGRHPERRERPYSGHGLVRQRRRSRDCG</sequence>
<comment type="similarity">
    <text evidence="2">Belongs to the REXO1/REXO3 family.</text>
</comment>
<dbReference type="VEuPathDB" id="VectorBase:HLOH_046944"/>
<dbReference type="AlphaFoldDB" id="A0A9J6GR91"/>
<dbReference type="PANTHER" id="PTHR12801">
    <property type="entry name" value="RNA EXONUCLEASE REXO1 / RECO3 FAMILY MEMBER-RELATED"/>
    <property type="match status" value="1"/>
</dbReference>
<dbReference type="Proteomes" id="UP000821853">
    <property type="component" value="Unassembled WGS sequence"/>
</dbReference>
<feature type="compositionally biased region" description="Basic residues" evidence="6">
    <location>
        <begin position="143"/>
        <end position="153"/>
    </location>
</feature>
<proteinExistence type="inferred from homology"/>
<dbReference type="GO" id="GO:0004527">
    <property type="term" value="F:exonuclease activity"/>
    <property type="evidence" value="ECO:0007669"/>
    <property type="project" value="InterPro"/>
</dbReference>
<evidence type="ECO:0000256" key="5">
    <source>
        <dbReference type="ARBA" id="ARBA00023242"/>
    </source>
</evidence>
<feature type="region of interest" description="Disordered" evidence="6">
    <location>
        <begin position="101"/>
        <end position="153"/>
    </location>
</feature>
<evidence type="ECO:0000313" key="8">
    <source>
        <dbReference type="Proteomes" id="UP000821853"/>
    </source>
</evidence>
<evidence type="ECO:0000256" key="6">
    <source>
        <dbReference type="SAM" id="MobiDB-lite"/>
    </source>
</evidence>
<keyword evidence="3" id="KW-0540">Nuclease</keyword>
<dbReference type="InterPro" id="IPR047021">
    <property type="entry name" value="REXO1/3/4-like"/>
</dbReference>
<dbReference type="InterPro" id="IPR036397">
    <property type="entry name" value="RNaseH_sf"/>
</dbReference>
<evidence type="ECO:0000256" key="3">
    <source>
        <dbReference type="ARBA" id="ARBA00022722"/>
    </source>
</evidence>
<dbReference type="OrthoDB" id="6482108at2759"/>
<evidence type="ECO:0000256" key="2">
    <source>
        <dbReference type="ARBA" id="ARBA00006357"/>
    </source>
</evidence>
<dbReference type="PANTHER" id="PTHR12801:SF115">
    <property type="entry name" value="FI18136P1-RELATED"/>
    <property type="match status" value="1"/>
</dbReference>
<protein>
    <recommendedName>
        <fullName evidence="9">Exonuclease domain-containing protein</fullName>
    </recommendedName>
</protein>
<keyword evidence="8" id="KW-1185">Reference proteome</keyword>
<dbReference type="GO" id="GO:0005634">
    <property type="term" value="C:nucleus"/>
    <property type="evidence" value="ECO:0007669"/>
    <property type="project" value="UniProtKB-SubCell"/>
</dbReference>
<dbReference type="SUPFAM" id="SSF53098">
    <property type="entry name" value="Ribonuclease H-like"/>
    <property type="match status" value="1"/>
</dbReference>
<dbReference type="InterPro" id="IPR012337">
    <property type="entry name" value="RNaseH-like_sf"/>
</dbReference>